<organism evidence="2 3">
    <name type="scientific">Pseudazoarcus pumilus</name>
    <dbReference type="NCBI Taxonomy" id="2067960"/>
    <lineage>
        <taxon>Bacteria</taxon>
        <taxon>Pseudomonadati</taxon>
        <taxon>Pseudomonadota</taxon>
        <taxon>Betaproteobacteria</taxon>
        <taxon>Rhodocyclales</taxon>
        <taxon>Zoogloeaceae</taxon>
        <taxon>Pseudazoarcus</taxon>
    </lineage>
</organism>
<dbReference type="KEGG" id="atw:C0099_12775"/>
<dbReference type="OrthoDB" id="9786172at2"/>
<dbReference type="InterPro" id="IPR029044">
    <property type="entry name" value="Nucleotide-diphossugar_trans"/>
</dbReference>
<sequence length="305" mass="34011">MAARGARRLKVSVVIPAFNAEATLSDCLRAVKAQAFPSDEYEVIVVDDGSTDDTARIASAFGCRVISQENRGAPSARNRGLAAAAATWVAFTDADCIPSRSWLRWLVPASEDDAVDAVAGRTLGYESRSPAARYVDLSGGLDAQRHLDHPVFPFAPSGNVLYRRSTLERVGGFEARYSTYDACDLHLRLRQAGADRVRFEPRALVLHRHRVGWSGYYRQQRGYGYGLGQFTWRHRDKVSWSFRREAAQWSKIALYGAQVLWPGRADAVLCRRGRFVKALAQRIGFDQAYYSARERSRWENGACGG</sequence>
<evidence type="ECO:0000259" key="1">
    <source>
        <dbReference type="Pfam" id="PF00535"/>
    </source>
</evidence>
<proteinExistence type="predicted"/>
<dbReference type="InterPro" id="IPR050834">
    <property type="entry name" value="Glycosyltransf_2"/>
</dbReference>
<dbReference type="InterPro" id="IPR001173">
    <property type="entry name" value="Glyco_trans_2-like"/>
</dbReference>
<evidence type="ECO:0000313" key="3">
    <source>
        <dbReference type="Proteomes" id="UP000242205"/>
    </source>
</evidence>
<dbReference type="PANTHER" id="PTHR43685">
    <property type="entry name" value="GLYCOSYLTRANSFERASE"/>
    <property type="match status" value="1"/>
</dbReference>
<reference evidence="2 3" key="1">
    <citation type="submission" date="2018-01" db="EMBL/GenBank/DDBJ databases">
        <authorList>
            <person name="Fu G.-Y."/>
        </authorList>
    </citation>
    <scope>NUCLEOTIDE SEQUENCE [LARGE SCALE GENOMIC DNA]</scope>
    <source>
        <strain evidence="2 3">SY39</strain>
    </source>
</reference>
<dbReference type="PANTHER" id="PTHR43685:SF3">
    <property type="entry name" value="SLR2126 PROTEIN"/>
    <property type="match status" value="1"/>
</dbReference>
<keyword evidence="3" id="KW-1185">Reference proteome</keyword>
<protein>
    <recommendedName>
        <fullName evidence="1">Glycosyltransferase 2-like domain-containing protein</fullName>
    </recommendedName>
</protein>
<feature type="domain" description="Glycosyltransferase 2-like" evidence="1">
    <location>
        <begin position="12"/>
        <end position="170"/>
    </location>
</feature>
<dbReference type="Pfam" id="PF00535">
    <property type="entry name" value="Glycos_transf_2"/>
    <property type="match status" value="1"/>
</dbReference>
<evidence type="ECO:0000313" key="2">
    <source>
        <dbReference type="EMBL" id="AUN95729.1"/>
    </source>
</evidence>
<dbReference type="EMBL" id="CP025682">
    <property type="protein sequence ID" value="AUN95729.1"/>
    <property type="molecule type" value="Genomic_DNA"/>
</dbReference>
<gene>
    <name evidence="2" type="ORF">C0099_12775</name>
</gene>
<accession>A0A2I6S8Y6</accession>
<dbReference type="Gene3D" id="3.90.550.10">
    <property type="entry name" value="Spore Coat Polysaccharide Biosynthesis Protein SpsA, Chain A"/>
    <property type="match status" value="1"/>
</dbReference>
<dbReference type="SUPFAM" id="SSF53448">
    <property type="entry name" value="Nucleotide-diphospho-sugar transferases"/>
    <property type="match status" value="1"/>
</dbReference>
<dbReference type="AlphaFoldDB" id="A0A2I6S8Y6"/>
<dbReference type="Proteomes" id="UP000242205">
    <property type="component" value="Chromosome"/>
</dbReference>
<name>A0A2I6S8Y6_9RHOO</name>